<protein>
    <submittedName>
        <fullName evidence="1">DUF3175 domain-containing protein</fullName>
    </submittedName>
</protein>
<keyword evidence="2" id="KW-1185">Reference proteome</keyword>
<organism evidence="1 2">
    <name type="scientific">Mesorhizobium tamadayense</name>
    <dbReference type="NCBI Taxonomy" id="425306"/>
    <lineage>
        <taxon>Bacteria</taxon>
        <taxon>Pseudomonadati</taxon>
        <taxon>Pseudomonadota</taxon>
        <taxon>Alphaproteobacteria</taxon>
        <taxon>Hyphomicrobiales</taxon>
        <taxon>Phyllobacteriaceae</taxon>
        <taxon>Mesorhizobium</taxon>
    </lineage>
</organism>
<dbReference type="Pfam" id="PF11373">
    <property type="entry name" value="DUF3175"/>
    <property type="match status" value="1"/>
</dbReference>
<reference evidence="1 2" key="1">
    <citation type="submission" date="2018-11" db="EMBL/GenBank/DDBJ databases">
        <title>the genome of Mesorhizobium tamadayense DSM 28320.</title>
        <authorList>
            <person name="Gao J."/>
        </authorList>
    </citation>
    <scope>NUCLEOTIDE SEQUENCE [LARGE SCALE GENOMIC DNA]</scope>
    <source>
        <strain evidence="1 2">DSM 28320</strain>
    </source>
</reference>
<accession>A0A3P3G8N7</accession>
<name>A0A3P3G8N7_9HYPH</name>
<dbReference type="Proteomes" id="UP000273786">
    <property type="component" value="Unassembled WGS sequence"/>
</dbReference>
<dbReference type="InterPro" id="IPR021513">
    <property type="entry name" value="Phage_RSL1_Orf186"/>
</dbReference>
<gene>
    <name evidence="1" type="ORF">EH240_02880</name>
</gene>
<dbReference type="AlphaFoldDB" id="A0A3P3G8N7"/>
<dbReference type="RefSeq" id="WP_124995903.1">
    <property type="nucleotide sequence ID" value="NZ_RQXT01000002.1"/>
</dbReference>
<proteinExistence type="predicted"/>
<evidence type="ECO:0000313" key="1">
    <source>
        <dbReference type="EMBL" id="RRI07057.1"/>
    </source>
</evidence>
<dbReference type="EMBL" id="RQXT01000002">
    <property type="protein sequence ID" value="RRI07057.1"/>
    <property type="molecule type" value="Genomic_DNA"/>
</dbReference>
<sequence length="96" mass="11148">MTARKKWSAEVTKHSDALDLEEHVFESDDAKKIAASLKRSAEHSDRRKAEPFRSAMSMLNFYINRAGRNLPESRKRILEKAKDELRVAFGRERENS</sequence>
<evidence type="ECO:0000313" key="2">
    <source>
        <dbReference type="Proteomes" id="UP000273786"/>
    </source>
</evidence>
<comment type="caution">
    <text evidence="1">The sequence shown here is derived from an EMBL/GenBank/DDBJ whole genome shotgun (WGS) entry which is preliminary data.</text>
</comment>
<dbReference type="OrthoDB" id="9807263at2"/>